<feature type="transmembrane region" description="Helical" evidence="8">
    <location>
        <begin position="301"/>
        <end position="319"/>
    </location>
</feature>
<evidence type="ECO:0000256" key="5">
    <source>
        <dbReference type="ARBA" id="ARBA00022989"/>
    </source>
</evidence>
<gene>
    <name evidence="9" type="ordered locus">RSal33209_0681</name>
</gene>
<evidence type="ECO:0000256" key="3">
    <source>
        <dbReference type="ARBA" id="ARBA00022679"/>
    </source>
</evidence>
<keyword evidence="5 8" id="KW-1133">Transmembrane helix</keyword>
<evidence type="ECO:0000256" key="8">
    <source>
        <dbReference type="SAM" id="Phobius"/>
    </source>
</evidence>
<dbReference type="eggNOG" id="COG1216">
    <property type="taxonomic scope" value="Bacteria"/>
</dbReference>
<proteinExistence type="inferred from homology"/>
<dbReference type="EMBL" id="CP000910">
    <property type="protein sequence ID" value="ABY22428.1"/>
    <property type="molecule type" value="Genomic_DNA"/>
</dbReference>
<organism evidence="9 10">
    <name type="scientific">Renibacterium salmoninarum (strain ATCC 33209 / DSM 20767 / JCM 11484 / NBRC 15589 / NCIMB 2235)</name>
    <dbReference type="NCBI Taxonomy" id="288705"/>
    <lineage>
        <taxon>Bacteria</taxon>
        <taxon>Bacillati</taxon>
        <taxon>Actinomycetota</taxon>
        <taxon>Actinomycetes</taxon>
        <taxon>Micrococcales</taxon>
        <taxon>Micrococcaceae</taxon>
        <taxon>Renibacterium</taxon>
    </lineage>
</organism>
<evidence type="ECO:0000256" key="1">
    <source>
        <dbReference type="ARBA" id="ARBA00004651"/>
    </source>
</evidence>
<dbReference type="KEGG" id="rsa:RSal33209_0681"/>
<feature type="transmembrane region" description="Helical" evidence="8">
    <location>
        <begin position="93"/>
        <end position="118"/>
    </location>
</feature>
<evidence type="ECO:0008006" key="11">
    <source>
        <dbReference type="Google" id="ProtNLM"/>
    </source>
</evidence>
<evidence type="ECO:0000256" key="4">
    <source>
        <dbReference type="ARBA" id="ARBA00022692"/>
    </source>
</evidence>
<keyword evidence="2" id="KW-1003">Cell membrane</keyword>
<evidence type="ECO:0000256" key="2">
    <source>
        <dbReference type="ARBA" id="ARBA00022475"/>
    </source>
</evidence>
<sequence>MEKTRHPVHLFIRPPVRLEIPVQSLRKPNDAAQSQSSTGRIRQAVIMHSIKKPWLWASVALVVLLSAMIWCTVDLVRWSWLVPGLQRRSDQSSIAMLLLTMACWLVFILAIFALRKALPRDGASPKARRLGTVVILLGSLLMGAAALSAAPSTSNDSARYAWDGIVQKAGISPYDRVPADPALSALRPSWLFQPETAKGDCDASIFPAIAERTAGECYAVNRPNVPTIYPPSAEIYFFLVRLALPAEVGFIGFQLAGLLVGLGVTAGLLRLSRRSTLPLDRVAWWAWSPLLIFEGINNAHVDLIGSALLLLAVVCLARGEVLSSGVAFGAAVAAKLIPVVAAPGMLYRKPWHFIATSLGTFALLYVPYVLLSGLAVLGYLPGYLNEEGYDSDKQTTRFALLTLIFPQKTAVVVGALILLALAIVIWRRTDPSRPWDGQALLISVILLVVSPNYVWYAFLLLPFILLSGRFEYSSWCWL</sequence>
<feature type="transmembrane region" description="Helical" evidence="8">
    <location>
        <begin position="54"/>
        <end position="73"/>
    </location>
</feature>
<feature type="transmembrane region" description="Helical" evidence="8">
    <location>
        <begin position="358"/>
        <end position="380"/>
    </location>
</feature>
<keyword evidence="4 8" id="KW-0812">Transmembrane</keyword>
<keyword evidence="6 8" id="KW-0472">Membrane</keyword>
<accession>A9WPY3</accession>
<dbReference type="HOGENOM" id="CLU_029930_1_0_11"/>
<keyword evidence="3" id="KW-0808">Transferase</keyword>
<feature type="transmembrane region" description="Helical" evidence="8">
    <location>
        <begin position="438"/>
        <end position="465"/>
    </location>
</feature>
<dbReference type="AlphaFoldDB" id="A9WPY3"/>
<dbReference type="InterPro" id="IPR018584">
    <property type="entry name" value="GT87"/>
</dbReference>
<feature type="transmembrane region" description="Helical" evidence="8">
    <location>
        <begin position="400"/>
        <end position="426"/>
    </location>
</feature>
<evidence type="ECO:0000256" key="6">
    <source>
        <dbReference type="ARBA" id="ARBA00023136"/>
    </source>
</evidence>
<name>A9WPY3_RENSM</name>
<reference evidence="10" key="1">
    <citation type="journal article" date="2008" name="J. Bacteriol.">
        <title>Genome sequence of the fish pathogen Renibacterium salmoninarum suggests reductive evolution away from an environmental Arthrobacter ancestor.</title>
        <authorList>
            <person name="Wiens G.D."/>
            <person name="Rockey D.D."/>
            <person name="Wu Z."/>
            <person name="Chang J."/>
            <person name="Levy R."/>
            <person name="Crane S."/>
            <person name="Chen D.S."/>
            <person name="Capri G.R."/>
            <person name="Burnett J.R."/>
            <person name="Sudheesh P.S."/>
            <person name="Schipma M.J."/>
            <person name="Burd H."/>
            <person name="Bhattacharyya A."/>
            <person name="Rhodes L.D."/>
            <person name="Kaul R."/>
            <person name="Strom M.S."/>
        </authorList>
    </citation>
    <scope>NUCLEOTIDE SEQUENCE [LARGE SCALE GENOMIC DNA]</scope>
    <source>
        <strain evidence="10">ATCC 33209 / DSM 20767 / JCM 11484 / NBRC 15589 / NCIMB 2235</strain>
    </source>
</reference>
<comment type="similarity">
    <text evidence="7">Belongs to the glycosyltransferase 87 family.</text>
</comment>
<feature type="transmembrane region" description="Helical" evidence="8">
    <location>
        <begin position="248"/>
        <end position="271"/>
    </location>
</feature>
<feature type="transmembrane region" description="Helical" evidence="8">
    <location>
        <begin position="325"/>
        <end position="346"/>
    </location>
</feature>
<evidence type="ECO:0000313" key="10">
    <source>
        <dbReference type="Proteomes" id="UP000002007"/>
    </source>
</evidence>
<protein>
    <recommendedName>
        <fullName evidence="11">DUF2029 domain-containing protein</fullName>
    </recommendedName>
</protein>
<evidence type="ECO:0000313" key="9">
    <source>
        <dbReference type="EMBL" id="ABY22428.1"/>
    </source>
</evidence>
<dbReference type="GO" id="GO:0005886">
    <property type="term" value="C:plasma membrane"/>
    <property type="evidence" value="ECO:0007669"/>
    <property type="project" value="UniProtKB-SubCell"/>
</dbReference>
<dbReference type="GO" id="GO:0016758">
    <property type="term" value="F:hexosyltransferase activity"/>
    <property type="evidence" value="ECO:0007669"/>
    <property type="project" value="InterPro"/>
</dbReference>
<dbReference type="Pfam" id="PF09594">
    <property type="entry name" value="GT87"/>
    <property type="match status" value="1"/>
</dbReference>
<dbReference type="STRING" id="288705.RSal33209_0681"/>
<dbReference type="Proteomes" id="UP000002007">
    <property type="component" value="Chromosome"/>
</dbReference>
<comment type="subcellular location">
    <subcellularLocation>
        <location evidence="1">Cell membrane</location>
        <topology evidence="1">Multi-pass membrane protein</topology>
    </subcellularLocation>
</comment>
<keyword evidence="10" id="KW-1185">Reference proteome</keyword>
<evidence type="ECO:0000256" key="7">
    <source>
        <dbReference type="ARBA" id="ARBA00024033"/>
    </source>
</evidence>
<feature type="transmembrane region" description="Helical" evidence="8">
    <location>
        <begin position="130"/>
        <end position="150"/>
    </location>
</feature>